<dbReference type="RefSeq" id="WP_213163253.1">
    <property type="nucleotide sequence ID" value="NZ_CP058214.1"/>
</dbReference>
<organism evidence="2 3">
    <name type="scientific">Kaustia mangrovi</name>
    <dbReference type="NCBI Taxonomy" id="2593653"/>
    <lineage>
        <taxon>Bacteria</taxon>
        <taxon>Pseudomonadati</taxon>
        <taxon>Pseudomonadota</taxon>
        <taxon>Alphaproteobacteria</taxon>
        <taxon>Hyphomicrobiales</taxon>
        <taxon>Parvibaculaceae</taxon>
        <taxon>Kaustia</taxon>
    </lineage>
</organism>
<gene>
    <name evidence="2" type="ORF">HW532_04455</name>
</gene>
<feature type="domain" description="DUF3291" evidence="1">
    <location>
        <begin position="9"/>
        <end position="146"/>
    </location>
</feature>
<dbReference type="SUPFAM" id="SSF54909">
    <property type="entry name" value="Dimeric alpha+beta barrel"/>
    <property type="match status" value="1"/>
</dbReference>
<keyword evidence="3" id="KW-1185">Reference proteome</keyword>
<evidence type="ECO:0000313" key="2">
    <source>
        <dbReference type="EMBL" id="QPC42026.1"/>
    </source>
</evidence>
<reference evidence="2 3" key="1">
    <citation type="submission" date="2020-06" db="EMBL/GenBank/DDBJ databases">
        <title>Genome sequence of 2 isolates from Red Sea Mangroves.</title>
        <authorList>
            <person name="Sefrji F."/>
            <person name="Michoud G."/>
            <person name="Merlino G."/>
            <person name="Daffonchio D."/>
        </authorList>
    </citation>
    <scope>NUCLEOTIDE SEQUENCE [LARGE SCALE GENOMIC DNA]</scope>
    <source>
        <strain evidence="2 3">R1DC25</strain>
    </source>
</reference>
<dbReference type="Pfam" id="PF11695">
    <property type="entry name" value="DUF3291"/>
    <property type="match status" value="1"/>
</dbReference>
<dbReference type="InterPro" id="IPR011008">
    <property type="entry name" value="Dimeric_a/b-barrel"/>
</dbReference>
<sequence length="170" mass="19135">MEPAKDWHIAQMNVATALYPLDDPGMAGFVSRLDEVNALAEASAGFVWRLQTEEGNATDIQVGDDPRFIVNMSVWESTAALFDFVYRSDHRAVMVRRREWFERPVKVYQVLWWVPAGHRPTVEEGLARLEHLNAHGPTATAFTFKSSFPPPDRAGTPSDMAPEPYCVGWS</sequence>
<dbReference type="AlphaFoldDB" id="A0A7S8C2A2"/>
<dbReference type="KEGG" id="kmn:HW532_04455"/>
<dbReference type="Proteomes" id="UP000593594">
    <property type="component" value="Chromosome"/>
</dbReference>
<accession>A0A7S8C2A2</accession>
<evidence type="ECO:0000313" key="3">
    <source>
        <dbReference type="Proteomes" id="UP000593594"/>
    </source>
</evidence>
<proteinExistence type="predicted"/>
<evidence type="ECO:0000259" key="1">
    <source>
        <dbReference type="Pfam" id="PF11695"/>
    </source>
</evidence>
<dbReference type="InterPro" id="IPR021708">
    <property type="entry name" value="DUF3291"/>
</dbReference>
<protein>
    <submittedName>
        <fullName evidence="2">DUF3291 domain-containing protein</fullName>
    </submittedName>
</protein>
<dbReference type="EMBL" id="CP058214">
    <property type="protein sequence ID" value="QPC42026.1"/>
    <property type="molecule type" value="Genomic_DNA"/>
</dbReference>
<name>A0A7S8C2A2_9HYPH</name>